<dbReference type="RefSeq" id="WP_062149080.1">
    <property type="nucleotide sequence ID" value="NZ_CP012373.2"/>
</dbReference>
<evidence type="ECO:0000313" key="2">
    <source>
        <dbReference type="EMBL" id="AUI67685.1"/>
    </source>
</evidence>
<evidence type="ECO:0000256" key="1">
    <source>
        <dbReference type="SAM" id="MobiDB-lite"/>
    </source>
</evidence>
<accession>A0A2N9YB39</accession>
<keyword evidence="3" id="KW-1185">Reference proteome</keyword>
<sequence>MNKSLLILIKTGLCIGLLLCTTPSVFAEPPLNVLASSWADSPANSRKLYQRAAPSHEALYFLLILKAEDPFISGLQNDNKLPLKARWTSEGESPLTYVTTFDANRERRVNPNQARSRTEQTPPPPDVLDIYRLSTNLTAEQNTRPGVWRLDILFADESPVTCDRNQPCRYMIRTVLPSVNAIWTDMITESKDPLTAYSDSAPSGSPLYLWMSIKGGSDFLRELNRPAKLPIRHKWFRAYPVVGFRFETAVDAIPSDAAQLAVLKDQLQDEIKRNGVFDLRISSGRESVPTGVWRVDVVFADDTPLMCEQTPCSYQILVK</sequence>
<dbReference type="EMBL" id="CP018889">
    <property type="protein sequence ID" value="AUI67685.1"/>
    <property type="molecule type" value="Genomic_DNA"/>
</dbReference>
<reference evidence="3" key="1">
    <citation type="submission" date="2016-12" db="EMBL/GenBank/DDBJ databases">
        <title>Complete Genome Sequence of Beggiatoa leptomitiformis D-401.</title>
        <authorList>
            <person name="Fomenkov A."/>
            <person name="Vincze T."/>
            <person name="Grabovich M."/>
            <person name="Anton B.P."/>
            <person name="Dubinina G."/>
            <person name="Orlova M."/>
            <person name="Belousova E."/>
            <person name="Roberts R.J."/>
        </authorList>
    </citation>
    <scope>NUCLEOTIDE SEQUENCE [LARGE SCALE GENOMIC DNA]</scope>
    <source>
        <strain evidence="3">D-401</strain>
    </source>
</reference>
<proteinExistence type="predicted"/>
<protein>
    <submittedName>
        <fullName evidence="2">Uncharacterized protein</fullName>
    </submittedName>
</protein>
<dbReference type="OrthoDB" id="9894482at2"/>
<dbReference type="STRING" id="288004.AL038_03470"/>
<organism evidence="2 3">
    <name type="scientific">Beggiatoa leptomitoformis</name>
    <dbReference type="NCBI Taxonomy" id="288004"/>
    <lineage>
        <taxon>Bacteria</taxon>
        <taxon>Pseudomonadati</taxon>
        <taxon>Pseudomonadota</taxon>
        <taxon>Gammaproteobacteria</taxon>
        <taxon>Thiotrichales</taxon>
        <taxon>Thiotrichaceae</taxon>
        <taxon>Beggiatoa</taxon>
    </lineage>
</organism>
<feature type="region of interest" description="Disordered" evidence="1">
    <location>
        <begin position="106"/>
        <end position="126"/>
    </location>
</feature>
<dbReference type="Proteomes" id="UP000234271">
    <property type="component" value="Chromosome"/>
</dbReference>
<gene>
    <name evidence="2" type="ORF">BLE401_02555</name>
</gene>
<dbReference type="AlphaFoldDB" id="A0A2N9YB39"/>
<dbReference type="KEGG" id="blep:AL038_03470"/>
<name>A0A2N9YB39_9GAMM</name>
<evidence type="ECO:0000313" key="3">
    <source>
        <dbReference type="Proteomes" id="UP000234271"/>
    </source>
</evidence>